<dbReference type="PANTHER" id="PTHR11941">
    <property type="entry name" value="ENOYL-COA HYDRATASE-RELATED"/>
    <property type="match status" value="1"/>
</dbReference>
<dbReference type="GO" id="GO:0006635">
    <property type="term" value="P:fatty acid beta-oxidation"/>
    <property type="evidence" value="ECO:0007669"/>
    <property type="project" value="TreeGrafter"/>
</dbReference>
<dbReference type="Gene3D" id="3.90.226.10">
    <property type="entry name" value="2-enoyl-CoA Hydratase, Chain A, domain 1"/>
    <property type="match status" value="1"/>
</dbReference>
<comment type="caution">
    <text evidence="4">The sequence shown here is derived from an EMBL/GenBank/DDBJ whole genome shotgun (WGS) entry which is preliminary data.</text>
</comment>
<dbReference type="Proteomes" id="UP000220106">
    <property type="component" value="Unassembled WGS sequence"/>
</dbReference>
<dbReference type="InterPro" id="IPR029045">
    <property type="entry name" value="ClpP/crotonase-like_dom_sf"/>
</dbReference>
<dbReference type="FunFam" id="3.90.226.10:FF:000009">
    <property type="entry name" value="Carnitinyl-CoA dehydratase"/>
    <property type="match status" value="1"/>
</dbReference>
<comment type="similarity">
    <text evidence="1 3">Belongs to the enoyl-CoA hydratase/isomerase family.</text>
</comment>
<evidence type="ECO:0000256" key="1">
    <source>
        <dbReference type="ARBA" id="ARBA00005254"/>
    </source>
</evidence>
<dbReference type="CDD" id="cd06558">
    <property type="entry name" value="crotonase-like"/>
    <property type="match status" value="1"/>
</dbReference>
<evidence type="ECO:0000256" key="3">
    <source>
        <dbReference type="RuleBase" id="RU003707"/>
    </source>
</evidence>
<dbReference type="InterPro" id="IPR001753">
    <property type="entry name" value="Enoyl-CoA_hydra/iso"/>
</dbReference>
<sequence>MPKVYVTKKDSIAYVILNRPEELNSLDYGSLKELNEIVLTLSTDLTIKAVVFSGTGMKAFCAGADLKERKTLSEQETRRNVYLIRDVFNRIEDMPQPTIAMINGYALGGGLELALVCDFRFAVSEAQLGLTEINWAIIPGAGGTQRLPKLIGISKAKQLIYSGKRLNAIEAKNIGLIDETFDDQESLEAHTLEFLEPILLKSSIALQQAKYAINKGHATDLRTGIAIESKAYELTIGTGDRKEALLAFQEKRDPVFRGS</sequence>
<dbReference type="PANTHER" id="PTHR11941:SF54">
    <property type="entry name" value="ENOYL-COA HYDRATASE, MITOCHONDRIAL"/>
    <property type="match status" value="1"/>
</dbReference>
<name>A0AAX0S9P7_9BACI</name>
<dbReference type="PROSITE" id="PS00166">
    <property type="entry name" value="ENOYL_COA_HYDRATASE"/>
    <property type="match status" value="1"/>
</dbReference>
<evidence type="ECO:0000313" key="4">
    <source>
        <dbReference type="EMBL" id="PEJ37156.1"/>
    </source>
</evidence>
<dbReference type="RefSeq" id="WP_098174805.1">
    <property type="nucleotide sequence ID" value="NZ_NUEQ01000005.1"/>
</dbReference>
<dbReference type="EC" id="4.2.1.17" evidence="4"/>
<keyword evidence="2 4" id="KW-0456">Lyase</keyword>
<accession>A0AAX0S9P7</accession>
<reference evidence="4 5" key="1">
    <citation type="submission" date="2017-09" db="EMBL/GenBank/DDBJ databases">
        <title>Large-scale bioinformatics analysis of Bacillus genomes uncovers conserved roles of natural products in bacterial physiology.</title>
        <authorList>
            <consortium name="Agbiome Team Llc"/>
            <person name="Bleich R.M."/>
            <person name="Kirk G.J."/>
            <person name="Santa Maria K.C."/>
            <person name="Allen S.E."/>
            <person name="Farag S."/>
            <person name="Shank E.A."/>
            <person name="Bowers A."/>
        </authorList>
    </citation>
    <scope>NUCLEOTIDE SEQUENCE [LARGE SCALE GENOMIC DNA]</scope>
    <source>
        <strain evidence="4 5">AFS003229</strain>
    </source>
</reference>
<protein>
    <submittedName>
        <fullName evidence="4">Enoyl-CoA hydratase</fullName>
        <ecNumber evidence="4">4.2.1.17</ecNumber>
    </submittedName>
</protein>
<evidence type="ECO:0000313" key="5">
    <source>
        <dbReference type="Proteomes" id="UP000220106"/>
    </source>
</evidence>
<organism evidence="4 5">
    <name type="scientific">Peribacillus butanolivorans</name>
    <dbReference type="NCBI Taxonomy" id="421767"/>
    <lineage>
        <taxon>Bacteria</taxon>
        <taxon>Bacillati</taxon>
        <taxon>Bacillota</taxon>
        <taxon>Bacilli</taxon>
        <taxon>Bacillales</taxon>
        <taxon>Bacillaceae</taxon>
        <taxon>Peribacillus</taxon>
    </lineage>
</organism>
<dbReference type="GO" id="GO:0004300">
    <property type="term" value="F:enoyl-CoA hydratase activity"/>
    <property type="evidence" value="ECO:0007669"/>
    <property type="project" value="UniProtKB-EC"/>
</dbReference>
<proteinExistence type="inferred from homology"/>
<dbReference type="InterPro" id="IPR014748">
    <property type="entry name" value="Enoyl-CoA_hydra_C"/>
</dbReference>
<dbReference type="InterPro" id="IPR018376">
    <property type="entry name" value="Enoyl-CoA_hyd/isom_CS"/>
</dbReference>
<dbReference type="EMBL" id="NUEQ01000005">
    <property type="protein sequence ID" value="PEJ37156.1"/>
    <property type="molecule type" value="Genomic_DNA"/>
</dbReference>
<dbReference type="Gene3D" id="1.10.12.10">
    <property type="entry name" value="Lyase 2-enoyl-coa Hydratase, Chain A, domain 2"/>
    <property type="match status" value="1"/>
</dbReference>
<gene>
    <name evidence="4" type="ORF">CN689_02685</name>
</gene>
<dbReference type="FunFam" id="1.10.12.10:FF:000001">
    <property type="entry name" value="Probable enoyl-CoA hydratase, mitochondrial"/>
    <property type="match status" value="1"/>
</dbReference>
<evidence type="ECO:0000256" key="2">
    <source>
        <dbReference type="ARBA" id="ARBA00023239"/>
    </source>
</evidence>
<dbReference type="SUPFAM" id="SSF52096">
    <property type="entry name" value="ClpP/crotonase"/>
    <property type="match status" value="1"/>
</dbReference>
<dbReference type="AlphaFoldDB" id="A0AAX0S9P7"/>
<dbReference type="Pfam" id="PF00378">
    <property type="entry name" value="ECH_1"/>
    <property type="match status" value="1"/>
</dbReference>